<reference evidence="1" key="1">
    <citation type="journal article" date="2015" name="Nature">
        <title>Complex archaea that bridge the gap between prokaryotes and eukaryotes.</title>
        <authorList>
            <person name="Spang A."/>
            <person name="Saw J.H."/>
            <person name="Jorgensen S.L."/>
            <person name="Zaremba-Niedzwiedzka K."/>
            <person name="Martijn J."/>
            <person name="Lind A.E."/>
            <person name="van Eijk R."/>
            <person name="Schleper C."/>
            <person name="Guy L."/>
            <person name="Ettema T.J."/>
        </authorList>
    </citation>
    <scope>NUCLEOTIDE SEQUENCE</scope>
</reference>
<protein>
    <submittedName>
        <fullName evidence="1">Uncharacterized protein</fullName>
    </submittedName>
</protein>
<dbReference type="AlphaFoldDB" id="A0A0F9MVK7"/>
<sequence length="107" mass="11540">MKETDYRQALAVLVLWATGGNRTGNPYCVPAVKEALAVLGTDEREELETIAAEEQTPCEYPGSAGCDLLPSGVYRSICDPCKARIGEREGAALLRACLKHRAEQGES</sequence>
<name>A0A0F9MVK7_9ZZZZ</name>
<comment type="caution">
    <text evidence="1">The sequence shown here is derived from an EMBL/GenBank/DDBJ whole genome shotgun (WGS) entry which is preliminary data.</text>
</comment>
<accession>A0A0F9MVK7</accession>
<gene>
    <name evidence="1" type="ORF">LCGC14_1337180</name>
</gene>
<organism evidence="1">
    <name type="scientific">marine sediment metagenome</name>
    <dbReference type="NCBI Taxonomy" id="412755"/>
    <lineage>
        <taxon>unclassified sequences</taxon>
        <taxon>metagenomes</taxon>
        <taxon>ecological metagenomes</taxon>
    </lineage>
</organism>
<proteinExistence type="predicted"/>
<evidence type="ECO:0000313" key="1">
    <source>
        <dbReference type="EMBL" id="KKM80695.1"/>
    </source>
</evidence>
<dbReference type="EMBL" id="LAZR01008140">
    <property type="protein sequence ID" value="KKM80695.1"/>
    <property type="molecule type" value="Genomic_DNA"/>
</dbReference>